<evidence type="ECO:0000313" key="2">
    <source>
        <dbReference type="Proteomes" id="UP001055460"/>
    </source>
</evidence>
<gene>
    <name evidence="1" type="ORF">NE863_31485</name>
</gene>
<dbReference type="Proteomes" id="UP001055460">
    <property type="component" value="Plasmid pB"/>
</dbReference>
<reference evidence="1" key="1">
    <citation type="submission" date="2022-06" db="EMBL/GenBank/DDBJ databases">
        <title>Physiological and biochemical characterization and genomic elucidation of a strain of the genus Ensifer adhaerens M8 that combines arsenic oxidation and chromium reduction.</title>
        <authorList>
            <person name="Li X."/>
            <person name="Yu c."/>
        </authorList>
    </citation>
    <scope>NUCLEOTIDE SEQUENCE</scope>
    <source>
        <strain evidence="1">M8</strain>
        <plasmid evidence="1">pB</plasmid>
    </source>
</reference>
<dbReference type="RefSeq" id="WP_146243023.1">
    <property type="nucleotide sequence ID" value="NZ_CAXURO020000003.1"/>
</dbReference>
<accession>A0A9Q8YF65</accession>
<dbReference type="EMBL" id="CP098809">
    <property type="protein sequence ID" value="USJ27020.1"/>
    <property type="molecule type" value="Genomic_DNA"/>
</dbReference>
<protein>
    <submittedName>
        <fullName evidence="1">Uncharacterized protein</fullName>
    </submittedName>
</protein>
<organism evidence="1 2">
    <name type="scientific">Ensifer adhaerens</name>
    <name type="common">Sinorhizobium morelense</name>
    <dbReference type="NCBI Taxonomy" id="106592"/>
    <lineage>
        <taxon>Bacteria</taxon>
        <taxon>Pseudomonadati</taxon>
        <taxon>Pseudomonadota</taxon>
        <taxon>Alphaproteobacteria</taxon>
        <taxon>Hyphomicrobiales</taxon>
        <taxon>Rhizobiaceae</taxon>
        <taxon>Sinorhizobium/Ensifer group</taxon>
        <taxon>Ensifer</taxon>
    </lineage>
</organism>
<geneLocation type="plasmid" evidence="1 2">
    <name>pB</name>
</geneLocation>
<proteinExistence type="predicted"/>
<sequence>MARNAPLGGNIFLLILFFVAGTLVQRAMGQDTITRMKLCSLKPPQHHIAPSIQRTGRSFLPPLGTFGDGSDWIFVVPAWRVEGMMTFEPRTALTEMAMEKRDGRAA</sequence>
<dbReference type="AlphaFoldDB" id="A0A9Q8YF65"/>
<name>A0A9Q8YF65_ENSAD</name>
<keyword evidence="1" id="KW-0614">Plasmid</keyword>
<evidence type="ECO:0000313" key="1">
    <source>
        <dbReference type="EMBL" id="USJ27020.1"/>
    </source>
</evidence>